<evidence type="ECO:0000313" key="12">
    <source>
        <dbReference type="EMBL" id="SEB11142.1"/>
    </source>
</evidence>
<evidence type="ECO:0000259" key="9">
    <source>
        <dbReference type="Pfam" id="PF00924"/>
    </source>
</evidence>
<evidence type="ECO:0000256" key="6">
    <source>
        <dbReference type="ARBA" id="ARBA00023136"/>
    </source>
</evidence>
<feature type="transmembrane region" description="Helical" evidence="8">
    <location>
        <begin position="20"/>
        <end position="44"/>
    </location>
</feature>
<dbReference type="GO" id="GO:0008381">
    <property type="term" value="F:mechanosensitive monoatomic ion channel activity"/>
    <property type="evidence" value="ECO:0007669"/>
    <property type="project" value="InterPro"/>
</dbReference>
<comment type="similarity">
    <text evidence="2">Belongs to the MscS (TC 1.A.23) family.</text>
</comment>
<feature type="domain" description="Mechanosensitive ion channel MscS C-terminal" evidence="10">
    <location>
        <begin position="185"/>
        <end position="268"/>
    </location>
</feature>
<feature type="domain" description="Mechanosensitive ion channel MscS" evidence="9">
    <location>
        <begin position="114"/>
        <end position="178"/>
    </location>
</feature>
<sequence length="284" mass="31346">MNLFEEGFEFNLAEFTELLISVGLKVLVLIIIFAIISPIGRRAISGAINKISKHRKIPEARTKTLERLCVNIFSYILMFVFVVMLLEMIGIPIGPLLAGAGIVGLAIGFGAQGLVSDIVTGFFILIERQVDVDDYVTAAGYDGVVEEVGLRTTKLRGFDGTLHYIPNREISGVSNHSRGNMRAMIDIGIAYDENIEEALTVLQRVCDEFSITDERIKEGPDVLGVQSLGSSDVVLRVLGRTANMEQWAVERDLRRAMKEALDEAGIEIPFPHQVYVEKKYGAEA</sequence>
<keyword evidence="6 8" id="KW-0472">Membrane</keyword>
<dbReference type="SUPFAM" id="SSF50182">
    <property type="entry name" value="Sm-like ribonucleoproteins"/>
    <property type="match status" value="1"/>
</dbReference>
<evidence type="ECO:0000259" key="10">
    <source>
        <dbReference type="Pfam" id="PF21082"/>
    </source>
</evidence>
<dbReference type="InterPro" id="IPR010920">
    <property type="entry name" value="LSM_dom_sf"/>
</dbReference>
<evidence type="ECO:0000256" key="8">
    <source>
        <dbReference type="SAM" id="Phobius"/>
    </source>
</evidence>
<dbReference type="InterPro" id="IPR006685">
    <property type="entry name" value="MscS_channel_2nd"/>
</dbReference>
<evidence type="ECO:0000256" key="5">
    <source>
        <dbReference type="ARBA" id="ARBA00022989"/>
    </source>
</evidence>
<accession>A0A1H4GR76</accession>
<feature type="domain" description="Mechanosensitive ion channel transmembrane helices 2/3" evidence="11">
    <location>
        <begin position="71"/>
        <end position="112"/>
    </location>
</feature>
<dbReference type="SUPFAM" id="SSF82861">
    <property type="entry name" value="Mechanosensitive channel protein MscS (YggB), transmembrane region"/>
    <property type="match status" value="1"/>
</dbReference>
<feature type="transmembrane region" description="Helical" evidence="8">
    <location>
        <begin position="98"/>
        <end position="126"/>
    </location>
</feature>
<evidence type="ECO:0000256" key="7">
    <source>
        <dbReference type="ARBA" id="ARBA00059688"/>
    </source>
</evidence>
<proteinExistence type="inferred from homology"/>
<dbReference type="AlphaFoldDB" id="A0A1H4GR76"/>
<keyword evidence="13" id="KW-1185">Reference proteome</keyword>
<evidence type="ECO:0000256" key="4">
    <source>
        <dbReference type="ARBA" id="ARBA00022692"/>
    </source>
</evidence>
<dbReference type="Gene3D" id="3.30.70.100">
    <property type="match status" value="1"/>
</dbReference>
<dbReference type="FunFam" id="2.30.30.60:FF:000001">
    <property type="entry name" value="MscS Mechanosensitive ion channel"/>
    <property type="match status" value="1"/>
</dbReference>
<evidence type="ECO:0000256" key="1">
    <source>
        <dbReference type="ARBA" id="ARBA00004651"/>
    </source>
</evidence>
<dbReference type="InterPro" id="IPR049142">
    <property type="entry name" value="MS_channel_1st"/>
</dbReference>
<dbReference type="EMBL" id="FNQR01000017">
    <property type="protein sequence ID" value="SEB11142.1"/>
    <property type="molecule type" value="Genomic_DNA"/>
</dbReference>
<keyword evidence="3" id="KW-1003">Cell membrane</keyword>
<reference evidence="12 13" key="1">
    <citation type="submission" date="2016-10" db="EMBL/GenBank/DDBJ databases">
        <authorList>
            <person name="de Groot N.N."/>
        </authorList>
    </citation>
    <scope>NUCLEOTIDE SEQUENCE [LARGE SCALE GENOMIC DNA]</scope>
    <source>
        <strain evidence="12 13">CCM7597</strain>
    </source>
</reference>
<dbReference type="OrthoDB" id="9809206at2"/>
<name>A0A1H4GR76_9BACI</name>
<dbReference type="InterPro" id="IPR045276">
    <property type="entry name" value="YbiO_bact"/>
</dbReference>
<keyword evidence="5 8" id="KW-1133">Transmembrane helix</keyword>
<evidence type="ECO:0000256" key="2">
    <source>
        <dbReference type="ARBA" id="ARBA00008017"/>
    </source>
</evidence>
<dbReference type="RefSeq" id="WP_093046171.1">
    <property type="nucleotide sequence ID" value="NZ_FNQR01000017.1"/>
</dbReference>
<dbReference type="InterPro" id="IPR023408">
    <property type="entry name" value="MscS_beta-dom_sf"/>
</dbReference>
<feature type="transmembrane region" description="Helical" evidence="8">
    <location>
        <begin position="65"/>
        <end position="86"/>
    </location>
</feature>
<comment type="function">
    <text evidence="7">May play a role in resistance to osmotic downshock.</text>
</comment>
<organism evidence="12 13">
    <name type="scientific">Thalassobacillus cyri</name>
    <dbReference type="NCBI Taxonomy" id="571932"/>
    <lineage>
        <taxon>Bacteria</taxon>
        <taxon>Bacillati</taxon>
        <taxon>Bacillota</taxon>
        <taxon>Bacilli</taxon>
        <taxon>Bacillales</taxon>
        <taxon>Bacillaceae</taxon>
        <taxon>Thalassobacillus</taxon>
    </lineage>
</organism>
<gene>
    <name evidence="12" type="ORF">SAMN05421743_11744</name>
</gene>
<comment type="subcellular location">
    <subcellularLocation>
        <location evidence="1">Cell membrane</location>
        <topology evidence="1">Multi-pass membrane protein</topology>
    </subcellularLocation>
</comment>
<dbReference type="FunFam" id="1.10.287.1260:FF:000005">
    <property type="entry name" value="Mechanosensitive ion channel family protein"/>
    <property type="match status" value="1"/>
</dbReference>
<dbReference type="Proteomes" id="UP000198584">
    <property type="component" value="Unassembled WGS sequence"/>
</dbReference>
<evidence type="ECO:0000313" key="13">
    <source>
        <dbReference type="Proteomes" id="UP000198584"/>
    </source>
</evidence>
<dbReference type="GO" id="GO:0005886">
    <property type="term" value="C:plasma membrane"/>
    <property type="evidence" value="ECO:0007669"/>
    <property type="project" value="UniProtKB-SubCell"/>
</dbReference>
<evidence type="ECO:0000259" key="11">
    <source>
        <dbReference type="Pfam" id="PF21088"/>
    </source>
</evidence>
<evidence type="ECO:0000256" key="3">
    <source>
        <dbReference type="ARBA" id="ARBA00022475"/>
    </source>
</evidence>
<dbReference type="Pfam" id="PF21082">
    <property type="entry name" value="MS_channel_3rd"/>
    <property type="match status" value="1"/>
</dbReference>
<dbReference type="STRING" id="571932.SAMN05421743_11744"/>
<dbReference type="Pfam" id="PF00924">
    <property type="entry name" value="MS_channel_2nd"/>
    <property type="match status" value="1"/>
</dbReference>
<protein>
    <submittedName>
        <fullName evidence="12">Small conductance mechanosensitive channel</fullName>
    </submittedName>
</protein>
<dbReference type="InterPro" id="IPR049278">
    <property type="entry name" value="MS_channel_C"/>
</dbReference>
<dbReference type="PANTHER" id="PTHR30460">
    <property type="entry name" value="MODERATE CONDUCTANCE MECHANOSENSITIVE CHANNEL YBIO"/>
    <property type="match status" value="1"/>
</dbReference>
<dbReference type="SUPFAM" id="SSF82689">
    <property type="entry name" value="Mechanosensitive channel protein MscS (YggB), C-terminal domain"/>
    <property type="match status" value="1"/>
</dbReference>
<dbReference type="Pfam" id="PF21088">
    <property type="entry name" value="MS_channel_1st"/>
    <property type="match status" value="1"/>
</dbReference>
<dbReference type="Gene3D" id="2.30.30.60">
    <property type="match status" value="1"/>
</dbReference>
<dbReference type="Gene3D" id="1.10.287.1260">
    <property type="match status" value="1"/>
</dbReference>
<keyword evidence="4 8" id="KW-0812">Transmembrane</keyword>
<dbReference type="InterPro" id="IPR011014">
    <property type="entry name" value="MscS_channel_TM-2"/>
</dbReference>
<dbReference type="InterPro" id="IPR011066">
    <property type="entry name" value="MscS_channel_C_sf"/>
</dbReference>
<dbReference type="PANTHER" id="PTHR30460:SF0">
    <property type="entry name" value="MODERATE CONDUCTANCE MECHANOSENSITIVE CHANNEL YBIO"/>
    <property type="match status" value="1"/>
</dbReference>